<organism evidence="1 2">
    <name type="scientific">Hibiscus sabdariffa</name>
    <name type="common">roselle</name>
    <dbReference type="NCBI Taxonomy" id="183260"/>
    <lineage>
        <taxon>Eukaryota</taxon>
        <taxon>Viridiplantae</taxon>
        <taxon>Streptophyta</taxon>
        <taxon>Embryophyta</taxon>
        <taxon>Tracheophyta</taxon>
        <taxon>Spermatophyta</taxon>
        <taxon>Magnoliopsida</taxon>
        <taxon>eudicotyledons</taxon>
        <taxon>Gunneridae</taxon>
        <taxon>Pentapetalae</taxon>
        <taxon>rosids</taxon>
        <taxon>malvids</taxon>
        <taxon>Malvales</taxon>
        <taxon>Malvaceae</taxon>
        <taxon>Malvoideae</taxon>
        <taxon>Hibiscus</taxon>
    </lineage>
</organism>
<proteinExistence type="predicted"/>
<dbReference type="EMBL" id="JBBPBM010000478">
    <property type="protein sequence ID" value="KAK8494967.1"/>
    <property type="molecule type" value="Genomic_DNA"/>
</dbReference>
<keyword evidence="2" id="KW-1185">Reference proteome</keyword>
<name>A0ABR2AMQ5_9ROSI</name>
<protein>
    <submittedName>
        <fullName evidence="1">Uncharacterized protein</fullName>
    </submittedName>
</protein>
<evidence type="ECO:0000313" key="1">
    <source>
        <dbReference type="EMBL" id="KAK8494967.1"/>
    </source>
</evidence>
<gene>
    <name evidence="1" type="ORF">V6N12_003679</name>
</gene>
<reference evidence="1 2" key="1">
    <citation type="journal article" date="2024" name="G3 (Bethesda)">
        <title>Genome assembly of Hibiscus sabdariffa L. provides insights into metabolisms of medicinal natural products.</title>
        <authorList>
            <person name="Kim T."/>
        </authorList>
    </citation>
    <scope>NUCLEOTIDE SEQUENCE [LARGE SCALE GENOMIC DNA]</scope>
    <source>
        <strain evidence="1">TK-2024</strain>
        <tissue evidence="1">Old leaves</tissue>
    </source>
</reference>
<evidence type="ECO:0000313" key="2">
    <source>
        <dbReference type="Proteomes" id="UP001472677"/>
    </source>
</evidence>
<sequence>MQIYNLDQHKERYLLASVVQAESTRESTVTAIETTGEGEHWKHSVQLQTHLFSTVVPPVSGTVRHPQLSPPSQAEQGAPSLLWIGLASSRQAFLQSHSPPSARVVPIPTSSIASMPRSHALVHY</sequence>
<accession>A0ABR2AMQ5</accession>
<comment type="caution">
    <text evidence="1">The sequence shown here is derived from an EMBL/GenBank/DDBJ whole genome shotgun (WGS) entry which is preliminary data.</text>
</comment>
<dbReference type="Proteomes" id="UP001472677">
    <property type="component" value="Unassembled WGS sequence"/>
</dbReference>